<dbReference type="AlphaFoldDB" id="A0A7Z2VJU0"/>
<feature type="domain" description="PPM-type phosphatase" evidence="2">
    <location>
        <begin position="28"/>
        <end position="250"/>
    </location>
</feature>
<dbReference type="SUPFAM" id="SSF81606">
    <property type="entry name" value="PP2C-like"/>
    <property type="match status" value="1"/>
</dbReference>
<organism evidence="3 4">
    <name type="scientific">Cohnella herbarum</name>
    <dbReference type="NCBI Taxonomy" id="2728023"/>
    <lineage>
        <taxon>Bacteria</taxon>
        <taxon>Bacillati</taxon>
        <taxon>Bacillota</taxon>
        <taxon>Bacilli</taxon>
        <taxon>Bacillales</taxon>
        <taxon>Paenibacillaceae</taxon>
        <taxon>Cohnella</taxon>
    </lineage>
</organism>
<name>A0A7Z2VJU0_9BACL</name>
<proteinExistence type="predicted"/>
<evidence type="ECO:0000313" key="3">
    <source>
        <dbReference type="EMBL" id="QJD84551.1"/>
    </source>
</evidence>
<dbReference type="Pfam" id="PF13672">
    <property type="entry name" value="PP2C_2"/>
    <property type="match status" value="1"/>
</dbReference>
<evidence type="ECO:0000313" key="4">
    <source>
        <dbReference type="Proteomes" id="UP000502248"/>
    </source>
</evidence>
<feature type="compositionally biased region" description="Basic and acidic residues" evidence="1">
    <location>
        <begin position="272"/>
        <end position="286"/>
    </location>
</feature>
<accession>A0A7Z2VJU0</accession>
<protein>
    <submittedName>
        <fullName evidence="3">Protein phosphatase 2C domain-containing protein</fullName>
    </submittedName>
</protein>
<evidence type="ECO:0000259" key="2">
    <source>
        <dbReference type="Pfam" id="PF13672"/>
    </source>
</evidence>
<reference evidence="3 4" key="1">
    <citation type="submission" date="2020-04" db="EMBL/GenBank/DDBJ databases">
        <title>Genome sequencing of novel species.</title>
        <authorList>
            <person name="Heo J."/>
            <person name="Kim S.-J."/>
            <person name="Kim J.-S."/>
            <person name="Hong S.-B."/>
            <person name="Kwon S.-W."/>
        </authorList>
    </citation>
    <scope>NUCLEOTIDE SEQUENCE [LARGE SCALE GENOMIC DNA]</scope>
    <source>
        <strain evidence="3 4">MFER-1</strain>
    </source>
</reference>
<dbReference type="InterPro" id="IPR001932">
    <property type="entry name" value="PPM-type_phosphatase-like_dom"/>
</dbReference>
<gene>
    <name evidence="3" type="ORF">HH215_16115</name>
</gene>
<keyword evidence="4" id="KW-1185">Reference proteome</keyword>
<dbReference type="RefSeq" id="WP_169280832.1">
    <property type="nucleotide sequence ID" value="NZ_CP051680.1"/>
</dbReference>
<dbReference type="KEGG" id="cheb:HH215_16115"/>
<dbReference type="EMBL" id="CP051680">
    <property type="protein sequence ID" value="QJD84551.1"/>
    <property type="molecule type" value="Genomic_DNA"/>
</dbReference>
<evidence type="ECO:0000256" key="1">
    <source>
        <dbReference type="SAM" id="MobiDB-lite"/>
    </source>
</evidence>
<feature type="region of interest" description="Disordered" evidence="1">
    <location>
        <begin position="272"/>
        <end position="292"/>
    </location>
</feature>
<sequence length="292" mass="32720">MTEMTGTSSKDDGITAFACTRPGGAGLNEDACVVNDLAAVYGVIDGVSAMGKSVLESNMTSGYIASRILAEAFQAEKLDPDLRETVLRANAVLRERMDAAGVEMASKWKLWSAVFAIFRVHSRTVEFVQSGDCMLFARYRDGSVRVLTYNRVAEFDLATLNLKHRLMEENVLSLEEVGEKVRRQSMLNRGQANCPNGYSVMNGDPELAWAMEYGSISRSGIRRLYAVTDGMFHFIENCSDPLKWERFLDRLDELGIERYIEQLVEEENLDPDCKLHPRHKKSDDKSAVIVDL</sequence>
<dbReference type="Gene3D" id="3.60.40.10">
    <property type="entry name" value="PPM-type phosphatase domain"/>
    <property type="match status" value="1"/>
</dbReference>
<dbReference type="InterPro" id="IPR036457">
    <property type="entry name" value="PPM-type-like_dom_sf"/>
</dbReference>
<dbReference type="Proteomes" id="UP000502248">
    <property type="component" value="Chromosome"/>
</dbReference>